<evidence type="ECO:0000256" key="13">
    <source>
        <dbReference type="ARBA" id="ARBA00049097"/>
    </source>
</evidence>
<dbReference type="PANTHER" id="PTHR43756:SF5">
    <property type="entry name" value="CHOLINE MONOOXYGENASE, CHLOROPLASTIC"/>
    <property type="match status" value="1"/>
</dbReference>
<dbReference type="InterPro" id="IPR020904">
    <property type="entry name" value="Sc_DH/Rdtase_CS"/>
</dbReference>
<accession>A0ABR1NPX2</accession>
<keyword evidence="12" id="KW-0411">Iron-sulfur</keyword>
<keyword evidence="7" id="KW-0001">2Fe-2S</keyword>
<evidence type="ECO:0000256" key="5">
    <source>
        <dbReference type="ARBA" id="ARBA00012763"/>
    </source>
</evidence>
<evidence type="ECO:0000259" key="14">
    <source>
        <dbReference type="PROSITE" id="PS51296"/>
    </source>
</evidence>
<keyword evidence="8" id="KW-0479">Metal-binding</keyword>
<keyword evidence="16" id="KW-1185">Reference proteome</keyword>
<dbReference type="SUPFAM" id="SSF50022">
    <property type="entry name" value="ISP domain"/>
    <property type="match status" value="1"/>
</dbReference>
<dbReference type="InterPro" id="IPR001663">
    <property type="entry name" value="Rng_hydr_dOase-A"/>
</dbReference>
<evidence type="ECO:0000256" key="3">
    <source>
        <dbReference type="ARBA" id="ARBA00004866"/>
    </source>
</evidence>
<dbReference type="CDD" id="cd00680">
    <property type="entry name" value="RHO_alpha_C"/>
    <property type="match status" value="1"/>
</dbReference>
<comment type="caution">
    <text evidence="15">The sequence shown here is derived from an EMBL/GenBank/DDBJ whole genome shotgun (WGS) entry which is preliminary data.</text>
</comment>
<sequence>MASSMLHYFGFGANTKPADGPAVKKEPVRALPASWYSDENFYNLERRAIFSRRWLFMTHHSRLKGPGDWLRYNVAGYDLIIIRDRQDNINAFHNVCRHRAYPVVEKEGQGTAMILACRYHGWSYGLNGKLAKATGFKDMDKAEKEQNGLFRIHTKIDTNGFIWINMDSNQEPEVPWEEHFDGVDIQERYKSMNFDDYELDHTYELQGDFNWKALQDNFNECYHCPTTHADIPTFLNLDSFDSVLKDGHIQHHCEYTPEQLEKGLNALSTYYFPNTSMTISPHFMMIQKFLPDGAKKSSMHYEVFRNKHSSQEDFDVISKTYAKVMSEDKVLCHNAQKNINSGVYVTGQLHPKHEKAPIFIQGLIREAVSEHFKRERMEGREIWPARQQLPENATVAMEDVEMCQGIACGVQNEELLACCTPGGIGHELCEAFRARGLHVIATARNPSVLAGLADKPGYTCLPLDVTSQRSIDECRDEVARLTGGKLDMLVNNAGRTHTVPATDLDMDDVRATFEANVFGVMAMVKAFARLLIPAKGLIINLSSISSIAPYPFGSAYSATKGAVNSYSRTMRQELRPFGVRVMVALPGTVNTNITVQADRQLPHDSLYMPIEDVYKWRLTFSKRNPGSIPPASYARKLVADALKPEAPVVLRGLLGNLGLCRPDWHYYGGTARPAWWGSWVGEWLVDTIVYRMFKLPLLEVLLKRQEAEAKKLK</sequence>
<evidence type="ECO:0000256" key="6">
    <source>
        <dbReference type="ARBA" id="ARBA00014931"/>
    </source>
</evidence>
<evidence type="ECO:0000313" key="16">
    <source>
        <dbReference type="Proteomes" id="UP001430848"/>
    </source>
</evidence>
<dbReference type="SUPFAM" id="SSF51735">
    <property type="entry name" value="NAD(P)-binding Rossmann-fold domains"/>
    <property type="match status" value="1"/>
</dbReference>
<dbReference type="InterPro" id="IPR015879">
    <property type="entry name" value="Ring_hydroxy_dOase_asu_C_dom"/>
</dbReference>
<evidence type="ECO:0000256" key="7">
    <source>
        <dbReference type="ARBA" id="ARBA00022714"/>
    </source>
</evidence>
<evidence type="ECO:0000256" key="1">
    <source>
        <dbReference type="ARBA" id="ARBA00001962"/>
    </source>
</evidence>
<evidence type="ECO:0000256" key="11">
    <source>
        <dbReference type="ARBA" id="ARBA00023004"/>
    </source>
</evidence>
<dbReference type="InterPro" id="IPR002347">
    <property type="entry name" value="SDR_fam"/>
</dbReference>
<evidence type="ECO:0000256" key="9">
    <source>
        <dbReference type="ARBA" id="ARBA00022857"/>
    </source>
</evidence>
<feature type="domain" description="Rieske" evidence="14">
    <location>
        <begin position="54"/>
        <end position="164"/>
    </location>
</feature>
<dbReference type="PRINTS" id="PR00081">
    <property type="entry name" value="GDHRDH"/>
</dbReference>
<dbReference type="PRINTS" id="PR00080">
    <property type="entry name" value="SDRFAMILY"/>
</dbReference>
<comment type="pathway">
    <text evidence="3">Amine and polyamine biosynthesis; betaine biosynthesis via choline pathway; betaine aldehyde from choline (monooxygenase route): step 1/1.</text>
</comment>
<dbReference type="PROSITE" id="PS00061">
    <property type="entry name" value="ADH_SHORT"/>
    <property type="match status" value="1"/>
</dbReference>
<dbReference type="Pfam" id="PF00848">
    <property type="entry name" value="Ring_hydroxyl_A"/>
    <property type="match status" value="1"/>
</dbReference>
<dbReference type="Proteomes" id="UP001430848">
    <property type="component" value="Unassembled WGS sequence"/>
</dbReference>
<evidence type="ECO:0000313" key="15">
    <source>
        <dbReference type="EMBL" id="KAK7710600.1"/>
    </source>
</evidence>
<reference evidence="15 16" key="1">
    <citation type="submission" date="2024-02" db="EMBL/GenBank/DDBJ databases">
        <title>De novo assembly and annotation of 12 fungi associated with fruit tree decline syndrome in Ontario, Canada.</title>
        <authorList>
            <person name="Sulman M."/>
            <person name="Ellouze W."/>
            <person name="Ilyukhin E."/>
        </authorList>
    </citation>
    <scope>NUCLEOTIDE SEQUENCE [LARGE SCALE GENOMIC DNA]</scope>
    <source>
        <strain evidence="15 16">M169</strain>
    </source>
</reference>
<dbReference type="SUPFAM" id="SSF55961">
    <property type="entry name" value="Bet v1-like"/>
    <property type="match status" value="1"/>
</dbReference>
<dbReference type="InterPro" id="IPR017941">
    <property type="entry name" value="Rieske_2Fe-2S"/>
</dbReference>
<proteinExistence type="inferred from homology"/>
<gene>
    <name evidence="15" type="ORF">SLS63_012917</name>
</gene>
<dbReference type="InterPro" id="IPR036922">
    <property type="entry name" value="Rieske_2Fe-2S_sf"/>
</dbReference>
<evidence type="ECO:0000256" key="10">
    <source>
        <dbReference type="ARBA" id="ARBA00023002"/>
    </source>
</evidence>
<protein>
    <recommendedName>
        <fullName evidence="6">Choline monooxygenase, chloroplastic</fullName>
        <ecNumber evidence="5">1.14.15.7</ecNumber>
    </recommendedName>
</protein>
<evidence type="ECO:0000256" key="2">
    <source>
        <dbReference type="ARBA" id="ARBA00002149"/>
    </source>
</evidence>
<dbReference type="Gene3D" id="2.102.10.10">
    <property type="entry name" value="Rieske [2Fe-2S] iron-sulphur domain"/>
    <property type="match status" value="1"/>
</dbReference>
<dbReference type="PANTHER" id="PTHR43756">
    <property type="entry name" value="CHOLINE MONOOXYGENASE, CHLOROPLASTIC"/>
    <property type="match status" value="1"/>
</dbReference>
<dbReference type="PROSITE" id="PS51296">
    <property type="entry name" value="RIESKE"/>
    <property type="match status" value="1"/>
</dbReference>
<comment type="function">
    <text evidence="2">Catalyzes the first step of the osmoprotectant glycine betaine synthesis.</text>
</comment>
<dbReference type="EMBL" id="JAKNSF020000156">
    <property type="protein sequence ID" value="KAK7710600.1"/>
    <property type="molecule type" value="Genomic_DNA"/>
</dbReference>
<dbReference type="InterPro" id="IPR036291">
    <property type="entry name" value="NAD(P)-bd_dom_sf"/>
</dbReference>
<comment type="catalytic activity">
    <reaction evidence="13">
        <text>choline + 2 reduced [2Fe-2S]-[ferredoxin] + O2 + 2 H(+) = betaine aldehyde hydrate + 2 oxidized [2Fe-2S]-[ferredoxin] + H2O</text>
        <dbReference type="Rhea" id="RHEA:17769"/>
        <dbReference type="Rhea" id="RHEA-COMP:10000"/>
        <dbReference type="Rhea" id="RHEA-COMP:10001"/>
        <dbReference type="ChEBI" id="CHEBI:15354"/>
        <dbReference type="ChEBI" id="CHEBI:15377"/>
        <dbReference type="ChEBI" id="CHEBI:15378"/>
        <dbReference type="ChEBI" id="CHEBI:15379"/>
        <dbReference type="ChEBI" id="CHEBI:15870"/>
        <dbReference type="ChEBI" id="CHEBI:33737"/>
        <dbReference type="ChEBI" id="CHEBI:33738"/>
        <dbReference type="EC" id="1.14.15.7"/>
    </reaction>
</comment>
<dbReference type="EC" id="1.14.15.7" evidence="5"/>
<comment type="similarity">
    <text evidence="4">Belongs to the choline monooxygenase family.</text>
</comment>
<dbReference type="Gene3D" id="3.90.380.10">
    <property type="entry name" value="Naphthalene 1,2-dioxygenase Alpha Subunit, Chain A, domain 1"/>
    <property type="match status" value="2"/>
</dbReference>
<keyword evidence="10" id="KW-0560">Oxidoreductase</keyword>
<dbReference type="CDD" id="cd03469">
    <property type="entry name" value="Rieske_RO_Alpha_N"/>
    <property type="match status" value="1"/>
</dbReference>
<keyword evidence="9" id="KW-0521">NADP</keyword>
<evidence type="ECO:0000256" key="4">
    <source>
        <dbReference type="ARBA" id="ARBA00010848"/>
    </source>
</evidence>
<dbReference type="Gene3D" id="3.40.50.720">
    <property type="entry name" value="NAD(P)-binding Rossmann-like Domain"/>
    <property type="match status" value="1"/>
</dbReference>
<keyword evidence="11" id="KW-0408">Iron</keyword>
<dbReference type="Pfam" id="PF00106">
    <property type="entry name" value="adh_short"/>
    <property type="match status" value="1"/>
</dbReference>
<dbReference type="Pfam" id="PF00355">
    <property type="entry name" value="Rieske"/>
    <property type="match status" value="1"/>
</dbReference>
<evidence type="ECO:0000256" key="8">
    <source>
        <dbReference type="ARBA" id="ARBA00022723"/>
    </source>
</evidence>
<evidence type="ECO:0000256" key="12">
    <source>
        <dbReference type="ARBA" id="ARBA00023014"/>
    </source>
</evidence>
<organism evidence="15 16">
    <name type="scientific">Diaporthe eres</name>
    <name type="common">Phomopsis oblonga</name>
    <dbReference type="NCBI Taxonomy" id="83184"/>
    <lineage>
        <taxon>Eukaryota</taxon>
        <taxon>Fungi</taxon>
        <taxon>Dikarya</taxon>
        <taxon>Ascomycota</taxon>
        <taxon>Pezizomycotina</taxon>
        <taxon>Sordariomycetes</taxon>
        <taxon>Sordariomycetidae</taxon>
        <taxon>Diaporthales</taxon>
        <taxon>Diaporthaceae</taxon>
        <taxon>Diaporthe</taxon>
        <taxon>Diaporthe eres species complex</taxon>
    </lineage>
</organism>
<name>A0ABR1NPX2_DIAER</name>
<comment type="cofactor">
    <cofactor evidence="1">
        <name>Fe cation</name>
        <dbReference type="ChEBI" id="CHEBI:24875"/>
    </cofactor>
</comment>